<evidence type="ECO:0000313" key="3">
    <source>
        <dbReference type="EMBL" id="RAI75994.1"/>
    </source>
</evidence>
<dbReference type="GO" id="GO:0008233">
    <property type="term" value="F:peptidase activity"/>
    <property type="evidence" value="ECO:0007669"/>
    <property type="project" value="InterPro"/>
</dbReference>
<dbReference type="InterPro" id="IPR029045">
    <property type="entry name" value="ClpP/crotonase-like_dom_sf"/>
</dbReference>
<dbReference type="Pfam" id="PF01343">
    <property type="entry name" value="Peptidase_S49"/>
    <property type="match status" value="1"/>
</dbReference>
<dbReference type="AlphaFoldDB" id="A0A327NQE5"/>
<evidence type="ECO:0000256" key="1">
    <source>
        <dbReference type="ARBA" id="ARBA00008683"/>
    </source>
</evidence>
<dbReference type="EMBL" id="QLII01000001">
    <property type="protein sequence ID" value="RAI75994.1"/>
    <property type="molecule type" value="Genomic_DNA"/>
</dbReference>
<dbReference type="CDD" id="cd07022">
    <property type="entry name" value="S49_Sppa_36K_type"/>
    <property type="match status" value="1"/>
</dbReference>
<organism evidence="3 4">
    <name type="scientific">Spirosoma telluris</name>
    <dbReference type="NCBI Taxonomy" id="2183553"/>
    <lineage>
        <taxon>Bacteria</taxon>
        <taxon>Pseudomonadati</taxon>
        <taxon>Bacteroidota</taxon>
        <taxon>Cytophagia</taxon>
        <taxon>Cytophagales</taxon>
        <taxon>Cytophagaceae</taxon>
        <taxon>Spirosoma</taxon>
    </lineage>
</organism>
<proteinExistence type="inferred from homology"/>
<dbReference type="RefSeq" id="WP_111345025.1">
    <property type="nucleotide sequence ID" value="NZ_QLII01000001.1"/>
</dbReference>
<name>A0A327NQE5_9BACT</name>
<dbReference type="Gene3D" id="3.90.226.10">
    <property type="entry name" value="2-enoyl-CoA Hydratase, Chain A, domain 1"/>
    <property type="match status" value="1"/>
</dbReference>
<dbReference type="Gene3D" id="6.20.330.10">
    <property type="match status" value="1"/>
</dbReference>
<dbReference type="OrthoDB" id="1490107at2"/>
<dbReference type="Proteomes" id="UP000249016">
    <property type="component" value="Unassembled WGS sequence"/>
</dbReference>
<dbReference type="InterPro" id="IPR033855">
    <property type="entry name" value="Protein_C"/>
</dbReference>
<evidence type="ECO:0000259" key="2">
    <source>
        <dbReference type="Pfam" id="PF01343"/>
    </source>
</evidence>
<comment type="caution">
    <text evidence="3">The sequence shown here is derived from an EMBL/GenBank/DDBJ whole genome shotgun (WGS) entry which is preliminary data.</text>
</comment>
<evidence type="ECO:0000313" key="4">
    <source>
        <dbReference type="Proteomes" id="UP000249016"/>
    </source>
</evidence>
<sequence length="299" mass="32645">MLDRIIAAKWALEPTYHNRLALIAQRRLEHGLSPFDIIKAEDRKQPYIVETSDEDGPKPKAGTGYERLGRSAQKSGQVVVLPMIGAISRYGDLCSWGAEDYAGWIMEFNQDSNASAMVLEMNGPGGEVDGIEMLGEVIRQSEKPIVAYVAGWAASAHYWLASQCREIVMESETTSSVGSIGVLAMHVDYSAFYEKEGVKVKIIRSEGSENKALFNSVEPLTPELEAEVRAELTVIRGTFISNVLAGRPKITDKADTPGGVFSGKMFNGKQALKNGLADRIGYLGDAIYRADLLARKQAA</sequence>
<accession>A0A327NQE5</accession>
<feature type="domain" description="Peptidase S49" evidence="2">
    <location>
        <begin position="139"/>
        <end position="294"/>
    </location>
</feature>
<dbReference type="InterPro" id="IPR002142">
    <property type="entry name" value="Peptidase_S49"/>
</dbReference>
<comment type="similarity">
    <text evidence="1">Belongs to the peptidase S49 family.</text>
</comment>
<gene>
    <name evidence="3" type="ORF">HMF3257_20760</name>
</gene>
<dbReference type="PANTHER" id="PTHR42987">
    <property type="entry name" value="PEPTIDASE S49"/>
    <property type="match status" value="1"/>
</dbReference>
<reference evidence="3 4" key="1">
    <citation type="submission" date="2018-06" db="EMBL/GenBank/DDBJ databases">
        <title>Spirosoma sp. HMF3257 Genome sequencing and assembly.</title>
        <authorList>
            <person name="Kang H."/>
            <person name="Cha I."/>
            <person name="Kim H."/>
            <person name="Kang J."/>
            <person name="Joh K."/>
        </authorList>
    </citation>
    <scope>NUCLEOTIDE SEQUENCE [LARGE SCALE GENOMIC DNA]</scope>
    <source>
        <strain evidence="3 4">HMF3257</strain>
    </source>
</reference>
<dbReference type="GO" id="GO:0006508">
    <property type="term" value="P:proteolysis"/>
    <property type="evidence" value="ECO:0007669"/>
    <property type="project" value="InterPro"/>
</dbReference>
<protein>
    <recommendedName>
        <fullName evidence="2">Peptidase S49 domain-containing protein</fullName>
    </recommendedName>
</protein>
<dbReference type="PANTHER" id="PTHR42987:SF6">
    <property type="entry name" value="PROTEINASE IV"/>
    <property type="match status" value="1"/>
</dbReference>
<keyword evidence="4" id="KW-1185">Reference proteome</keyword>
<dbReference type="SUPFAM" id="SSF52096">
    <property type="entry name" value="ClpP/crotonase"/>
    <property type="match status" value="1"/>
</dbReference>